<dbReference type="AlphaFoldDB" id="A0A101LUV8"/>
<evidence type="ECO:0000313" key="1">
    <source>
        <dbReference type="EMBL" id="KUM45792.1"/>
    </source>
</evidence>
<proteinExistence type="predicted"/>
<gene>
    <name evidence="1" type="ORF">ABT39_MTgene2360</name>
</gene>
<protein>
    <submittedName>
        <fullName evidence="1">Uncharacterized protein</fullName>
    </submittedName>
</protein>
<sequence>MLLLLDTVEHNHRFTLLRTTLLLVDRGTYFLFMLNHISYLR</sequence>
<organism evidence="1">
    <name type="scientific">Picea glauca</name>
    <name type="common">White spruce</name>
    <name type="synonym">Pinus glauca</name>
    <dbReference type="NCBI Taxonomy" id="3330"/>
    <lineage>
        <taxon>Eukaryota</taxon>
        <taxon>Viridiplantae</taxon>
        <taxon>Streptophyta</taxon>
        <taxon>Embryophyta</taxon>
        <taxon>Tracheophyta</taxon>
        <taxon>Spermatophyta</taxon>
        <taxon>Pinopsida</taxon>
        <taxon>Pinidae</taxon>
        <taxon>Conifers I</taxon>
        <taxon>Pinales</taxon>
        <taxon>Pinaceae</taxon>
        <taxon>Picea</taxon>
    </lineage>
</organism>
<keyword evidence="1" id="KW-0496">Mitochondrion</keyword>
<reference evidence="1" key="1">
    <citation type="journal article" date="2015" name="Genome Biol. Evol.">
        <title>Organellar Genomes of White Spruce (Picea glauca): Assembly and Annotation.</title>
        <authorList>
            <person name="Jackman S.D."/>
            <person name="Warren R.L."/>
            <person name="Gibb E.A."/>
            <person name="Vandervalk B.P."/>
            <person name="Mohamadi H."/>
            <person name="Chu J."/>
            <person name="Raymond A."/>
            <person name="Pleasance S."/>
            <person name="Coope R."/>
            <person name="Wildung M.R."/>
            <person name="Ritland C.E."/>
            <person name="Bousquet J."/>
            <person name="Jones S.J."/>
            <person name="Bohlmann J."/>
            <person name="Birol I."/>
        </authorList>
    </citation>
    <scope>NUCLEOTIDE SEQUENCE [LARGE SCALE GENOMIC DNA]</scope>
    <source>
        <tissue evidence="1">Flushing bud</tissue>
    </source>
</reference>
<comment type="caution">
    <text evidence="1">The sequence shown here is derived from an EMBL/GenBank/DDBJ whole genome shotgun (WGS) entry which is preliminary data.</text>
</comment>
<dbReference type="EMBL" id="LKAM01000016">
    <property type="protein sequence ID" value="KUM45792.1"/>
    <property type="molecule type" value="Genomic_DNA"/>
</dbReference>
<name>A0A101LUV8_PICGL</name>
<geneLocation type="mitochondrion" evidence="1"/>
<accession>A0A101LUV8</accession>